<organism evidence="2 3">
    <name type="scientific">Mesobacillus maritimus</name>
    <dbReference type="NCBI Taxonomy" id="1643336"/>
    <lineage>
        <taxon>Bacteria</taxon>
        <taxon>Bacillati</taxon>
        <taxon>Bacillota</taxon>
        <taxon>Bacilli</taxon>
        <taxon>Bacillales</taxon>
        <taxon>Bacillaceae</taxon>
        <taxon>Mesobacillus</taxon>
    </lineage>
</organism>
<keyword evidence="3" id="KW-1185">Reference proteome</keyword>
<dbReference type="RefSeq" id="WP_221874367.1">
    <property type="nucleotide sequence ID" value="NZ_JACWFH010000019.1"/>
</dbReference>
<dbReference type="Proteomes" id="UP000769780">
    <property type="component" value="Unassembled WGS sequence"/>
</dbReference>
<dbReference type="EMBL" id="JACWFH010000019">
    <property type="protein sequence ID" value="MBY0098147.1"/>
    <property type="molecule type" value="Genomic_DNA"/>
</dbReference>
<feature type="region of interest" description="Disordered" evidence="1">
    <location>
        <begin position="1"/>
        <end position="21"/>
    </location>
</feature>
<gene>
    <name evidence="2" type="ORF">H0185_15210</name>
</gene>
<proteinExistence type="predicted"/>
<comment type="caution">
    <text evidence="2">The sequence shown here is derived from an EMBL/GenBank/DDBJ whole genome shotgun (WGS) entry which is preliminary data.</text>
</comment>
<evidence type="ECO:0000256" key="1">
    <source>
        <dbReference type="SAM" id="MobiDB-lite"/>
    </source>
</evidence>
<accession>A0ABS7K7A1</accession>
<protein>
    <submittedName>
        <fullName evidence="2">Uncharacterized protein</fullName>
    </submittedName>
</protein>
<sequence>MPTKSKRMVLSSGRGNRGRITRKNTSNINQILSKQVDPQKILDQYPVIKVKDGVAIDLDYNNPQHLKWLED</sequence>
<evidence type="ECO:0000313" key="3">
    <source>
        <dbReference type="Proteomes" id="UP000769780"/>
    </source>
</evidence>
<evidence type="ECO:0000313" key="2">
    <source>
        <dbReference type="EMBL" id="MBY0098147.1"/>
    </source>
</evidence>
<name>A0ABS7K7A1_9BACI</name>
<reference evidence="2 3" key="1">
    <citation type="submission" date="2020-07" db="EMBL/GenBank/DDBJ databases">
        <title>Fungal Genomes of the International Space Station.</title>
        <authorList>
            <person name="Seuylemezian A."/>
            <person name="Singh N.K."/>
            <person name="Wood J."/>
            <person name="Venkateswaran K."/>
        </authorList>
    </citation>
    <scope>NUCLEOTIDE SEQUENCE [LARGE SCALE GENOMIC DNA]</scope>
    <source>
        <strain evidence="2 3">PL-B2</strain>
    </source>
</reference>